<accession>A0A2A7SCA6</accession>
<evidence type="ECO:0000256" key="1">
    <source>
        <dbReference type="SAM" id="MobiDB-lite"/>
    </source>
</evidence>
<comment type="caution">
    <text evidence="3">The sequence shown here is derived from an EMBL/GenBank/DDBJ whole genome shotgun (WGS) entry which is preliminary data.</text>
</comment>
<evidence type="ECO:0000256" key="2">
    <source>
        <dbReference type="SAM" id="Phobius"/>
    </source>
</evidence>
<dbReference type="AlphaFoldDB" id="A0A2A7SCA6"/>
<feature type="compositionally biased region" description="Low complexity" evidence="1">
    <location>
        <begin position="379"/>
        <end position="395"/>
    </location>
</feature>
<proteinExistence type="predicted"/>
<name>A0A2A7SCA6_BURGA</name>
<gene>
    <name evidence="3" type="ORF">CRM94_03735</name>
</gene>
<feature type="transmembrane region" description="Helical" evidence="2">
    <location>
        <begin position="127"/>
        <end position="150"/>
    </location>
</feature>
<dbReference type="EMBL" id="PDDY01000001">
    <property type="protein sequence ID" value="PEH41344.1"/>
    <property type="molecule type" value="Genomic_DNA"/>
</dbReference>
<feature type="compositionally biased region" description="Low complexity" evidence="1">
    <location>
        <begin position="403"/>
        <end position="412"/>
    </location>
</feature>
<keyword evidence="2" id="KW-0472">Membrane</keyword>
<keyword evidence="2" id="KW-0812">Transmembrane</keyword>
<organism evidence="3 4">
    <name type="scientific">Burkholderia gladioli</name>
    <name type="common">Pseudomonas marginata</name>
    <name type="synonym">Phytomonas marginata</name>
    <dbReference type="NCBI Taxonomy" id="28095"/>
    <lineage>
        <taxon>Bacteria</taxon>
        <taxon>Pseudomonadati</taxon>
        <taxon>Pseudomonadota</taxon>
        <taxon>Betaproteobacteria</taxon>
        <taxon>Burkholderiales</taxon>
        <taxon>Burkholderiaceae</taxon>
        <taxon>Burkholderia</taxon>
    </lineage>
</organism>
<protein>
    <submittedName>
        <fullName evidence="3">Type III secretion protein</fullName>
    </submittedName>
</protein>
<dbReference type="RefSeq" id="WP_098151538.1">
    <property type="nucleotide sequence ID" value="NZ_CADEQB010000004.1"/>
</dbReference>
<feature type="compositionally biased region" description="Pro residues" evidence="1">
    <location>
        <begin position="459"/>
        <end position="468"/>
    </location>
</feature>
<sequence length="468" mass="47020">MKLLRILTGTHAGAQLQLAPGAHRIGTDDAADIRLTDWRGADLWLTVDDSGVVSAQAVASANAGAAAGNPTSGPLETILLIDFVPMQFDGTILCVGDETGVWPSDYELLQTLLAKPVPKASPLRRRYLGIAAACFGVGAVIVTVSVLSTVQMSRAALPPNADDNARRVTEALAAARIDGLNAHAVGDTVVVTGMLASSADDSAVRQLLRRLTITQVAPQYDVAPQVARSIEDSLGVPGARVQYGGGGRFVIKGSVGNKMALDAAIARVRADLDPNVKDIVADVSESASNATSTDATAYSEMISADGVQYAQTPDGVKHIYASDPQDASAADAAAAADNAANAAANGATDSGVTGANGTVSGNANTGVSAPAKVAATGTAASAQATPAAGKPARAGASRKDAAAKAANAPGAAGQRNTADEFVPLPSASAELPRAARTHAPMLASATRPAALAQRAEPPSRQPAPPIAG</sequence>
<keyword evidence="2" id="KW-1133">Transmembrane helix</keyword>
<reference evidence="4" key="1">
    <citation type="submission" date="2017-09" db="EMBL/GenBank/DDBJ databases">
        <title>FDA dAtabase for Regulatory Grade micrObial Sequences (FDA-ARGOS): Supporting development and validation of Infectious Disease Dx tests.</title>
        <authorList>
            <person name="Minogue T."/>
            <person name="Wolcott M."/>
            <person name="Wasieloski L."/>
            <person name="Aguilar W."/>
            <person name="Moore D."/>
            <person name="Tallon L."/>
            <person name="Sadzewicz L."/>
            <person name="Ott S."/>
            <person name="Zhao X."/>
            <person name="Nagaraj S."/>
            <person name="Vavikolanu K."/>
            <person name="Aluvathingal J."/>
            <person name="Nadendla S."/>
            <person name="Sichtig H."/>
        </authorList>
    </citation>
    <scope>NUCLEOTIDE SEQUENCE [LARGE SCALE GENOMIC DNA]</scope>
    <source>
        <strain evidence="4">FDAARGOS_390</strain>
    </source>
</reference>
<feature type="region of interest" description="Disordered" evidence="1">
    <location>
        <begin position="379"/>
        <end position="468"/>
    </location>
</feature>
<evidence type="ECO:0000313" key="4">
    <source>
        <dbReference type="Proteomes" id="UP000220629"/>
    </source>
</evidence>
<evidence type="ECO:0000313" key="3">
    <source>
        <dbReference type="EMBL" id="PEH41344.1"/>
    </source>
</evidence>
<dbReference type="Proteomes" id="UP000220629">
    <property type="component" value="Unassembled WGS sequence"/>
</dbReference>